<feature type="chain" id="PRO_5004332617" evidence="6">
    <location>
        <begin position="25"/>
        <end position="3290"/>
    </location>
</feature>
<keyword evidence="3" id="KW-0862">Zinc</keyword>
<dbReference type="SMART" id="SM00575">
    <property type="entry name" value="ZnF_PMZ"/>
    <property type="match status" value="4"/>
</dbReference>
<sequence>MKTVGLLLITFVILLASLPLPTKAIGAGGSRSKRDRESCEESRIQTCLDVVNSGLKISTECCKFLKEQQPCLCDVTKTSKIKTNVLSSRLKSCVVFLSRDDIAGKFLNATQITSISENPNFLILLYLLRYVNIYNLDDYTVVFCFLGFFKTIFCWIYQLRCLVVVVLEIKIDFSSFGEVAAVSSWVVHNKDLAIKFTFLLWIPCRFGVLMAEMEVPVLCYWNGRIEYGSNGVYDRSTPRMIKVKRKTELSILLDQLYLLTGLDVNDRRSKVRIFGRFPSAVQPQSMLHFLLLPVVNDSSLETMLEVPSKHPSIKNVELYLEVKSDGVVVSAARSPLLANPGSSLKRQRMDIPVKLEKGNSNGWIEDEEDVDIGNGRDGDMTDKNPSSDAVAQVVNLTQDNNISLKDLNQDSSSGVSKPCLSSLWLDDHDLRVGLCFKDIDGLKKAVDWCSFRGQRSCVMREAEKDEYMFECARWKCKWTLEAARMEKHGLIEIIKYTCPHTCSCAIEPQDSYMEFEADEFERVIRIHPTQSFTELKKWYIEKIGYELQTSDVRIAKNEAIKRVFGDCDQSFEDLPKLMAAIHSSNGLLVDWKYDLFPNPKFASFRGVFWAFSQSIEGFHHCRPLIIVDTKNLNCKYQWKLMIASAVDAADNFFLLAFAFTTELSTDSWRWFLSGIRERVTQRKGLCLISSPDPDLLAVINESGSQWQEPWAYNRFCLRHLLSQFSGIFRDYYLEDLVKRAGSTSQKEEFDSYMKDIEKKNSEARKWLDQFPQNQWALAHDNGRRYGIMEIETTTLFEDFNVSHLDNHVLTGYVLRLFDELRHSFDEFFCFSRGSRKCGNVYTEPVTEKLAESRKDSVTYDVMPLDNNAFQVTAPQENDEWTVQLSDCSCTCGEFQSCKFPCLHALAVCKLLKINPLEYVDDCYTLERLYKTYTATFSPVPELSAWPEASGVPRLFPPVIPLPPPPPPTNVAVLIIYCSAATLSDPLKRYENQAKRDRKLKPTVFFFFFFTISFRLILISLKLLPFLKNPSLISTPSWTVVLMAMETLREHVMLLCYTNACIKYGSDGVYYEGSSPKKIRVKRNTEFNTLLNGLYPIFGLAKQRSKISIFGRYPAVLSPDLFTYLHFPVVNDSSLETMLEVPSNYPSIKLVELYLEVKSTSEGVIDPAACSSPLENLGSSLKRQRTQEATGYVTHSSVKLERVNGLKVQGVDNSNGWIEDEADAALGNGSTHGYVDREMTNKNSGSDGVEQVVTLTANNAESRLCFKDRDELKKTVDWCSIRGRQKCVVRETEKDKYTFECIRWKCKWSLQAARIEEHGLVEITKCNTPHTCCPIGPDNYDVEFAADEIECLIRVQPTLTIEELRNWWFENFGDMLATSEMQAAKQEVIKKVFGDWDQSFRVLPNLMAAFHSSNGLVVDWQYKLFPNPEFASFRSVFWAFPQSIEGFQHCRPLIVVDTKDLKGKYPMKLMIASGVEADDCYFPLAFAFTTEVSSDTWRWFLSGIREKVTQRKDICLISRPHPDILDVINEPGSQWQEPWAYHMFCLDDICTQFHYVFQDDYLKNLVYEAGSTSEKEEFDSYMNEIEKKNSEARKWLDQFPQYQWAQAHDSGRRYRVMTIDAENLFAFCESFQSLGLPVTATALLLFDEMRFFFYSGLCDSSGRVNRGDMYTKPVMDQLEKLMTDSIPHVVMPLEKGLFQVTEPLQEDEWIVQLSEWSCTCGEFQLKKFPCLHVLAVCEKLKINPLQYVDDCYSLDRLYKTYAATFSPVPEVAAWPEASGVPTLFPPVILPPPNVSGKSQWKTTPRTINDKAKVPPSDEELRNAIVDILKVVDLKTTAIADVLKRLVNVPVFCCWNGCIKDGTNGIYYEGSNYRMTTVKGKTKFNELLDHLYQVTGLDRKRSKFGIIGRYPTDIQAFRVKYKPLPVVDDTSLETMLEITTKHPYIKDIDLYLEVESTSVGVIDPATCSSPSDILGGSSKRQKTDIHVKLERETDRNSESDGVVHLVDSSTLNKDSISGHVSKPCMSSLWLDDHDLRVGLCFKDGDELKKAVDWCSLKAQQKCVVRETAKDEYIFECIRWKCKWSLGAARMKKHGLVEIIKYTGPHTCHPIVPEDFKSEFETDEIERAVRYMPTQTISELKKWWKKKIGYELETSDVRLAKEKAIKRVFGDWDQSFEDFPKLMSALCSSNGLLVDWKYDLFPNPNFASFCGVFWAFPQSIEGFQHCRPLIVVDTKNLNCEYQLKLMIASGVDAANKYFPLAFAVTKEVSTDIWRWFLTGIREKVTQRKGLCLISSPHPDIIAVVNESGSQWQEPWAYHRFSLNHFYSQFSRVFPSFCLGARIRRAGSTSQKDEFVSYMNDIKEKNPEARKWLDQFPQNRWALAHDNGRRYGIMEINTKALFAVCNAFEQAGHVVTGSVLLLFDELRSKFDKSFSCSRSSLNCGDVYTEPVMDKLEEFRTTFVTYSYIVTPLDNNAFQVATALDKGECIVQLSDCSCTCGDFQRYKFPCLHALAVCKKLKFNPLQYVDDCYTLERLKRTYATIFSHVPEMSAWPEASGVPRLLPPVIPPSPPPSPPTYVSVREKVMVLCHLNGYIKYGADGVYYEGSILKKITIMRKTALSRLLDRLYQLFGLDKQKSEFKIFGKYPVDVSPDLFTYVHFPVLNDSSLETMLEVPRNHPSVNNLEFYLEAQPTSDAVVVPVTCSSPLESPDSSSKRQRITQQEIVDNNSGSAGILVKVVNSGALKPCLLPRLWIDDDHDMHLGLCFKDRDELKKAVDWWCIRRRRNCIVRETEKEMYTFECVRWKCKWSLRAARMEEHGLVEITKYTGPHTCSHEYPNDFESEFAADEIERVVRIQPTLSIAELKKWWKEKTGYELQTSKMRDGKLEVIKRVFGDEDQSFRVMPKLISAFHSSNGLLVDWQYDLFPNPDFASFRGVFWSFSQSIEGFQHCRPLIVVDTKSLNGKYQLKLMIASGVDAANKFFPLAFAVTKEVSTDSWRWFFTKIREKVTQRKDLCLISSPLRDIVAVVNEPGSLWQEPWAHHKFCLNHLRSQFLGVFRDYNLESLVEQAGSTNQKEEFDSYMNDIKEKNPEAWKWLDQIPRHKWALAHDSGLRYGIIEIDREALFAVCRGFPYCTVAMTGGVMLMFDELRSSFDKSLSSIYSSLNRGVVYTEPFMDKLEEFMTDSIPYVITQLERDSFKVSESSEKEEWIVQLNVSTCTCRKFQSYKFPCLHALAVFEKLKINPLQYVDECYTVEQYCKTYAATFSPVPDVAAWPEDCRVPTLFPPSQQLSPNT</sequence>
<reference evidence="8" key="1">
    <citation type="submission" date="1999-07" db="EMBL/GenBank/DDBJ databases">
        <title>Genomic sequence for Arabidopsis thaliana BAC F22C12 from chromosome I.</title>
        <authorList>
            <person name="Shinn P."/>
            <person name="Khan S."/>
            <person name="Brooks S."/>
            <person name="Buehler E."/>
            <person name="Chao Q."/>
            <person name="Dunn P."/>
            <person name="Kim C."/>
            <person name="Walker M."/>
            <person name="Altafi H."/>
            <person name="Araujo R."/>
            <person name="Conn L."/>
            <person name="Conway A.B."/>
            <person name="Gonzalez A."/>
            <person name="Hansen N.F."/>
            <person name="Huizar L."/>
            <person name="Kremenetskaia I."/>
            <person name="Lenz C."/>
            <person name="Li J."/>
            <person name="Liu S."/>
            <person name="Luros S."/>
            <person name="Rowley D."/>
            <person name="Schwartz J."/>
            <person name="Toriumi M."/>
            <person name="Vysotskaia V."/>
            <person name="Yu G."/>
            <person name="Davis R.W."/>
            <person name="Federspiel N.A."/>
            <person name="Theologis A."/>
            <person name="Ecker J.R."/>
        </authorList>
    </citation>
    <scope>NUCLEOTIDE SEQUENCE</scope>
</reference>
<evidence type="ECO:0000256" key="2">
    <source>
        <dbReference type="ARBA" id="ARBA00022771"/>
    </source>
</evidence>
<evidence type="ECO:0000256" key="4">
    <source>
        <dbReference type="PROSITE-ProRule" id="PRU00325"/>
    </source>
</evidence>
<dbReference type="InterPro" id="IPR018289">
    <property type="entry name" value="MULE_transposase_dom"/>
</dbReference>
<dbReference type="InterPro" id="IPR004332">
    <property type="entry name" value="Transposase_MuDR"/>
</dbReference>
<feature type="region of interest" description="Disordered" evidence="5">
    <location>
        <begin position="365"/>
        <end position="385"/>
    </location>
</feature>
<evidence type="ECO:0000256" key="3">
    <source>
        <dbReference type="ARBA" id="ARBA00022833"/>
    </source>
</evidence>
<feature type="domain" description="SWIM-type" evidence="7">
    <location>
        <begin position="880"/>
        <end position="912"/>
    </location>
</feature>
<feature type="domain" description="SWIM-type" evidence="7">
    <location>
        <begin position="3205"/>
        <end position="3237"/>
    </location>
</feature>
<dbReference type="SUPFAM" id="SSF47699">
    <property type="entry name" value="Bifunctional inhibitor/lipid-transfer protein/seed storage 2S albumin"/>
    <property type="match status" value="1"/>
</dbReference>
<dbReference type="SUPFAM" id="SSF109715">
    <property type="entry name" value="DEK C-terminal domain"/>
    <property type="match status" value="1"/>
</dbReference>
<name>Q9SH73_ARATH</name>
<dbReference type="ExpressionAtlas" id="Q9SH73">
    <property type="expression patterns" value="baseline and differential"/>
</dbReference>
<reference evidence="8" key="3">
    <citation type="submission" date="2000-06" db="EMBL/GenBank/DDBJ databases">
        <authorList>
            <person name="Cheuk R."/>
            <person name="Shinn P."/>
            <person name="Brooks S."/>
            <person name="Buehler E."/>
            <person name="Chao Q."/>
            <person name="Johnson-Hopson C."/>
            <person name="Khan S."/>
            <person name="Kim C."/>
            <person name="Altafi H."/>
            <person name="Bei B."/>
            <person name="Chin C."/>
            <person name="Chiou J."/>
            <person name="Choi E."/>
            <person name="Conn L."/>
            <person name="Conway A."/>
            <person name="Gonzalez A."/>
            <person name="Hansen N."/>
            <person name="Howing B."/>
            <person name="Koo T."/>
            <person name="Lam B."/>
            <person name="Lee J."/>
            <person name="Lenz C."/>
            <person name="Li J."/>
            <person name="Liu A."/>
            <person name="Liu J."/>
            <person name="Liu S."/>
            <person name="Mukharsky N."/>
            <person name="Nguyen M."/>
            <person name="Palm C."/>
            <person name="Pham P."/>
            <person name="Sakano H."/>
            <person name="Schwartz J."/>
            <person name="Southwick A."/>
            <person name="Thaveri A."/>
            <person name="Toriumi M."/>
            <person name="Vaysberg M."/>
            <person name="Yu G."/>
            <person name="Davis R."/>
            <person name="Federspiel N."/>
            <person name="Theologis A."/>
            <person name="Ecker J."/>
        </authorList>
    </citation>
    <scope>NUCLEOTIDE SEQUENCE</scope>
</reference>
<keyword evidence="2 4" id="KW-0863">Zinc-finger</keyword>
<dbReference type="Pfam" id="PF03108">
    <property type="entry name" value="DBD_Tnp_Mut"/>
    <property type="match status" value="4"/>
</dbReference>
<protein>
    <submittedName>
        <fullName evidence="8">F22C12.1</fullName>
    </submittedName>
</protein>
<dbReference type="Pfam" id="PF10551">
    <property type="entry name" value="MULE"/>
    <property type="match status" value="1"/>
</dbReference>
<accession>Q9SH73</accession>
<feature type="domain" description="SWIM-type" evidence="7">
    <location>
        <begin position="1708"/>
        <end position="1740"/>
    </location>
</feature>
<organism evidence="8">
    <name type="scientific">Arabidopsis thaliana</name>
    <name type="common">Mouse-ear cress</name>
    <dbReference type="NCBI Taxonomy" id="3702"/>
    <lineage>
        <taxon>Eukaryota</taxon>
        <taxon>Viridiplantae</taxon>
        <taxon>Streptophyta</taxon>
        <taxon>Embryophyta</taxon>
        <taxon>Tracheophyta</taxon>
        <taxon>Spermatophyta</taxon>
        <taxon>Magnoliopsida</taxon>
        <taxon>eudicotyledons</taxon>
        <taxon>Gunneridae</taxon>
        <taxon>Pentapetalae</taxon>
        <taxon>rosids</taxon>
        <taxon>malvids</taxon>
        <taxon>Brassicales</taxon>
        <taxon>Brassicaceae</taxon>
        <taxon>Camelineae</taxon>
        <taxon>Arabidopsis</taxon>
    </lineage>
</organism>
<dbReference type="InterPro" id="IPR036312">
    <property type="entry name" value="Bifun_inhib/LTP/seed_sf"/>
</dbReference>
<dbReference type="PROSITE" id="PS50966">
    <property type="entry name" value="ZF_SWIM"/>
    <property type="match status" value="4"/>
</dbReference>
<reference key="2">
    <citation type="journal article" date="2000" name="Nature">
        <title>Sequence and analysis of chromosome 1 of the plant Arabidopsis thaliana.</title>
        <authorList>
            <person name="Theologis A."/>
            <person name="Ecker J.R."/>
            <person name="Palm C.J."/>
            <person name="Federspiel N.A."/>
            <person name="Kaul S."/>
            <person name="White O."/>
            <person name="Alonso J."/>
            <person name="Altafi H."/>
            <person name="Araujo R."/>
            <person name="Bowman C.L."/>
            <person name="Brooks S.Y."/>
            <person name="Buehler E."/>
            <person name="Chan A."/>
            <person name="Chao Q."/>
            <person name="Chen H."/>
            <person name="Cheuk R.F."/>
            <person name="Chin C.W."/>
            <person name="Chung M.K."/>
            <person name="Conn L."/>
            <person name="Conway A.B."/>
            <person name="Conway A.R."/>
            <person name="Creasy T.H."/>
            <person name="Dewar K."/>
            <person name="Dunn P."/>
            <person name="Etgu P."/>
            <person name="Feldblyum T.V."/>
            <person name="Feng J."/>
            <person name="Fong B."/>
            <person name="Fujii C.Y."/>
            <person name="Gill J.E."/>
            <person name="Goldsmith A.D."/>
            <person name="Haas B."/>
            <person name="Hansen N.F."/>
            <person name="Hughes B."/>
            <person name="Huizar L."/>
            <person name="Hunter J.L."/>
            <person name="Jenkins J."/>
            <person name="Johnson-Hopson C."/>
            <person name="Khan S."/>
            <person name="Khaykin E."/>
            <person name="Kim C.J."/>
            <person name="Koo H.L."/>
            <person name="Kremenetskaia I."/>
            <person name="Kurtz D.B."/>
            <person name="Kwan A."/>
            <person name="Lam B."/>
            <person name="Langin-Hooper S."/>
            <person name="Lee A."/>
            <person name="Lee J.M."/>
            <person name="Lenz C.A."/>
            <person name="Li J.H."/>
            <person name="Li Y."/>
            <person name="Lin X."/>
            <person name="Liu S.X."/>
            <person name="Liu Z.A."/>
            <person name="Luros J.S."/>
            <person name="Maiti R."/>
            <person name="Marziali A."/>
            <person name="Militscher J."/>
            <person name="Miranda M."/>
            <person name="Nguyen M."/>
            <person name="Nierman W.C."/>
            <person name="Osborne B.I."/>
            <person name="Pai G."/>
            <person name="Peterson J."/>
            <person name="Pham P.K."/>
            <person name="Rizzo M."/>
            <person name="Rooney T."/>
            <person name="Rowley D."/>
            <person name="Sakano H."/>
            <person name="Salzberg S.L."/>
            <person name="Schwartz J.R."/>
            <person name="Shinn P."/>
            <person name="Southwick A.M."/>
            <person name="Sun H."/>
            <person name="Tallon L.J."/>
            <person name="Tambunga G."/>
            <person name="Toriumi M.J."/>
            <person name="Town C.D."/>
            <person name="Utterback T."/>
            <person name="Van Aken S."/>
            <person name="Vaysberg M."/>
            <person name="Vysotskaia V.S."/>
            <person name="Walker M."/>
            <person name="Wu D."/>
            <person name="Yu G."/>
            <person name="Fraser C.M."/>
            <person name="Venter J.C."/>
            <person name="Davis R.W."/>
        </authorList>
    </citation>
    <scope>NUCLEOTIDE SEQUENCE [LARGE SCALE GENOMIC DNA]</scope>
    <source>
        <strain>cv. Columbia</strain>
    </source>
</reference>
<feature type="signal peptide" evidence="6">
    <location>
        <begin position="1"/>
        <end position="24"/>
    </location>
</feature>
<dbReference type="EMBL" id="AC007764">
    <property type="protein sequence ID" value="AAF24584.1"/>
    <property type="molecule type" value="Genomic_DNA"/>
</dbReference>
<evidence type="ECO:0000259" key="7">
    <source>
        <dbReference type="PROSITE" id="PS50966"/>
    </source>
</evidence>
<dbReference type="PANTHER" id="PTHR31973">
    <property type="entry name" value="POLYPROTEIN, PUTATIVE-RELATED"/>
    <property type="match status" value="1"/>
</dbReference>
<evidence type="ECO:0000256" key="1">
    <source>
        <dbReference type="ARBA" id="ARBA00022723"/>
    </source>
</evidence>
<dbReference type="PANTHER" id="PTHR31973:SF195">
    <property type="entry name" value="MUDR FAMILY TRANSPOSASE"/>
    <property type="match status" value="1"/>
</dbReference>
<evidence type="ECO:0000256" key="5">
    <source>
        <dbReference type="SAM" id="MobiDB-lite"/>
    </source>
</evidence>
<keyword evidence="1" id="KW-0479">Metal-binding</keyword>
<dbReference type="Pfam" id="PF04434">
    <property type="entry name" value="SWIM"/>
    <property type="match status" value="4"/>
</dbReference>
<proteinExistence type="predicted"/>
<dbReference type="InterPro" id="IPR007527">
    <property type="entry name" value="Znf_SWIM"/>
</dbReference>
<evidence type="ECO:0000313" key="8">
    <source>
        <dbReference type="EMBL" id="AAF24584.1"/>
    </source>
</evidence>
<reference evidence="8" key="4">
    <citation type="submission" date="2000-10" db="EMBL/GenBank/DDBJ databases">
        <authorList>
            <person name="Chao Q."/>
            <person name="Brooks S."/>
            <person name="Buehler E."/>
            <person name="Johnson-Hopson C."/>
            <person name="Khan S."/>
            <person name="Kim C."/>
            <person name="Shinn P."/>
            <person name="Altafi H."/>
            <person name="Bei B."/>
            <person name="Chin C."/>
            <person name="Chiou J."/>
            <person name="Choi E."/>
            <person name="Conn L."/>
            <person name="Conway A."/>
            <person name="Gonzalez A."/>
            <person name="Hansen N."/>
            <person name="Howing B."/>
            <person name="Koo T."/>
            <person name="Lam B."/>
            <person name="Lee J."/>
            <person name="Lenz C."/>
            <person name="Li J."/>
            <person name="Liu A."/>
            <person name="Liu J."/>
            <person name="Liu S."/>
            <person name="Mukharsky N."/>
            <person name="Nguyen M."/>
            <person name="Palm C."/>
            <person name="Pham P."/>
            <person name="Sakano H."/>
            <person name="Schwartz J."/>
            <person name="Southwick A."/>
            <person name="Thaveri A."/>
            <person name="Toriumi M."/>
            <person name="Vaysberg M."/>
            <person name="Yu G."/>
            <person name="Davis R."/>
            <person name="Federspiel N."/>
            <person name="Theologis A."/>
            <person name="Ecker J."/>
        </authorList>
    </citation>
    <scope>NUCLEOTIDE SEQUENCE</scope>
</reference>
<dbReference type="InterPro" id="IPR006564">
    <property type="entry name" value="Znf_PMZ"/>
</dbReference>
<feature type="domain" description="SWIM-type" evidence="7">
    <location>
        <begin position="2473"/>
        <end position="2516"/>
    </location>
</feature>
<dbReference type="GO" id="GO:0008270">
    <property type="term" value="F:zinc ion binding"/>
    <property type="evidence" value="ECO:0007669"/>
    <property type="project" value="UniProtKB-KW"/>
</dbReference>
<dbReference type="Gene3D" id="1.10.110.10">
    <property type="entry name" value="Plant lipid-transfer and hydrophobic proteins"/>
    <property type="match status" value="1"/>
</dbReference>
<dbReference type="TAIR" id="AT1G64235"/>
<evidence type="ECO:0000256" key="6">
    <source>
        <dbReference type="SAM" id="SignalP"/>
    </source>
</evidence>
<keyword evidence="6" id="KW-0732">Signal</keyword>